<feature type="region of interest" description="Disordered" evidence="2">
    <location>
        <begin position="241"/>
        <end position="285"/>
    </location>
</feature>
<dbReference type="InterPro" id="IPR036514">
    <property type="entry name" value="SGNH_hydro_sf"/>
</dbReference>
<organism evidence="5 6">
    <name type="scientific">Actinidia rufa</name>
    <dbReference type="NCBI Taxonomy" id="165716"/>
    <lineage>
        <taxon>Eukaryota</taxon>
        <taxon>Viridiplantae</taxon>
        <taxon>Streptophyta</taxon>
        <taxon>Embryophyta</taxon>
        <taxon>Tracheophyta</taxon>
        <taxon>Spermatophyta</taxon>
        <taxon>Magnoliopsida</taxon>
        <taxon>eudicotyledons</taxon>
        <taxon>Gunneridae</taxon>
        <taxon>Pentapetalae</taxon>
        <taxon>asterids</taxon>
        <taxon>Ericales</taxon>
        <taxon>Actinidiaceae</taxon>
        <taxon>Actinidia</taxon>
    </lineage>
</organism>
<gene>
    <name evidence="5" type="ORF">Acr_00g0038530</name>
</gene>
<sequence>MRLTLLWLVLLAWAYLVSPSEATTPLQVLPDNIFILAGQSNMAGRGGVTHKMRDGTIPLECQPSPSILRLNADLAWEVAHEPLHADIDVNRTCGVGPGLAFANAVLDKEPGFGVVGLVPCAIGGTRIRDWARGSRLYNELVRRAETAREVDGGRIRAILWYQGESDTVSREDAELYKQRLEKFISNLRADLQSPTLLIFQVALASGQGRYIEQVREAQLGINLPNVITIDAKGLPLQPDGLHLTAEGAGSEERNEEGAKEIKEETVDFRSPAGHENEPPKREKVEVIHRTDEDEDPGILAHAAATARNAIRCARHADASSKIGNSGK</sequence>
<dbReference type="Pfam" id="PF03629">
    <property type="entry name" value="SASA"/>
    <property type="match status" value="1"/>
</dbReference>
<dbReference type="AlphaFoldDB" id="A0A7J0DJ38"/>
<feature type="compositionally biased region" description="Basic and acidic residues" evidence="2">
    <location>
        <begin position="250"/>
        <end position="285"/>
    </location>
</feature>
<dbReference type="GO" id="GO:0016787">
    <property type="term" value="F:hydrolase activity"/>
    <property type="evidence" value="ECO:0007669"/>
    <property type="project" value="UniProtKB-KW"/>
</dbReference>
<dbReference type="InterPro" id="IPR052940">
    <property type="entry name" value="Carb_Esterase_6"/>
</dbReference>
<evidence type="ECO:0000256" key="3">
    <source>
        <dbReference type="SAM" id="SignalP"/>
    </source>
</evidence>
<dbReference type="InterPro" id="IPR005181">
    <property type="entry name" value="SASA"/>
</dbReference>
<reference evidence="6" key="1">
    <citation type="submission" date="2019-07" db="EMBL/GenBank/DDBJ databases">
        <title>De Novo Assembly of kiwifruit Actinidia rufa.</title>
        <authorList>
            <person name="Sugita-Konishi S."/>
            <person name="Sato K."/>
            <person name="Mori E."/>
            <person name="Abe Y."/>
            <person name="Kisaki G."/>
            <person name="Hamano K."/>
            <person name="Suezawa K."/>
            <person name="Otani M."/>
            <person name="Fukuda T."/>
            <person name="Manabe T."/>
            <person name="Gomi K."/>
            <person name="Tabuchi M."/>
            <person name="Akimitsu K."/>
            <person name="Kataoka I."/>
        </authorList>
    </citation>
    <scope>NUCLEOTIDE SEQUENCE [LARGE SCALE GENOMIC DNA]</scope>
    <source>
        <strain evidence="6">cv. Fuchu</strain>
    </source>
</reference>
<dbReference type="EMBL" id="BJWL01000225">
    <property type="protein sequence ID" value="GFS35224.1"/>
    <property type="molecule type" value="Genomic_DNA"/>
</dbReference>
<dbReference type="OrthoDB" id="42638at2759"/>
<dbReference type="PANTHER" id="PTHR31988">
    <property type="entry name" value="ESTERASE, PUTATIVE (DUF303)-RELATED"/>
    <property type="match status" value="1"/>
</dbReference>
<keyword evidence="1" id="KW-0378">Hydrolase</keyword>
<comment type="caution">
    <text evidence="5">The sequence shown here is derived from an EMBL/GenBank/DDBJ whole genome shotgun (WGS) entry which is preliminary data.</text>
</comment>
<evidence type="ECO:0000313" key="5">
    <source>
        <dbReference type="EMBL" id="GFS35224.1"/>
    </source>
</evidence>
<feature type="domain" description="Sialate O-acetylesterase" evidence="4">
    <location>
        <begin position="31"/>
        <end position="247"/>
    </location>
</feature>
<dbReference type="PANTHER" id="PTHR31988:SF15">
    <property type="entry name" value="ESTERASE, PUTATIVE (DUF303)-RELATED"/>
    <property type="match status" value="1"/>
</dbReference>
<feature type="signal peptide" evidence="3">
    <location>
        <begin position="1"/>
        <end position="22"/>
    </location>
</feature>
<keyword evidence="6" id="KW-1185">Reference proteome</keyword>
<feature type="chain" id="PRO_5029821996" evidence="3">
    <location>
        <begin position="23"/>
        <end position="327"/>
    </location>
</feature>
<accession>A0A7J0DJ38</accession>
<evidence type="ECO:0000313" key="6">
    <source>
        <dbReference type="Proteomes" id="UP000585474"/>
    </source>
</evidence>
<keyword evidence="3" id="KW-0732">Signal</keyword>
<evidence type="ECO:0000259" key="4">
    <source>
        <dbReference type="Pfam" id="PF03629"/>
    </source>
</evidence>
<dbReference type="Gene3D" id="3.40.50.1110">
    <property type="entry name" value="SGNH hydrolase"/>
    <property type="match status" value="1"/>
</dbReference>
<evidence type="ECO:0000256" key="1">
    <source>
        <dbReference type="ARBA" id="ARBA00022801"/>
    </source>
</evidence>
<evidence type="ECO:0000256" key="2">
    <source>
        <dbReference type="SAM" id="MobiDB-lite"/>
    </source>
</evidence>
<protein>
    <submittedName>
        <fullName evidence="5">Carbohydrate esterase, putative</fullName>
    </submittedName>
</protein>
<name>A0A7J0DJ38_9ERIC</name>
<dbReference type="Proteomes" id="UP000585474">
    <property type="component" value="Unassembled WGS sequence"/>
</dbReference>
<proteinExistence type="predicted"/>
<dbReference type="SUPFAM" id="SSF52266">
    <property type="entry name" value="SGNH hydrolase"/>
    <property type="match status" value="1"/>
</dbReference>